<dbReference type="PANTHER" id="PTHR31511">
    <property type="entry name" value="PROTEIN CBG23764"/>
    <property type="match status" value="1"/>
</dbReference>
<dbReference type="PANTHER" id="PTHR31511:SF12">
    <property type="entry name" value="RHO TERMINATION FACTOR N-TERMINAL DOMAIN-CONTAINING PROTEIN"/>
    <property type="match status" value="1"/>
</dbReference>
<dbReference type="AlphaFoldDB" id="A0A9P0LQU7"/>
<protein>
    <recommendedName>
        <fullName evidence="3">DNA-directed DNA polymerase</fullName>
    </recommendedName>
</protein>
<evidence type="ECO:0008006" key="3">
    <source>
        <dbReference type="Google" id="ProtNLM"/>
    </source>
</evidence>
<evidence type="ECO:0000313" key="1">
    <source>
        <dbReference type="EMBL" id="CAH1997174.1"/>
    </source>
</evidence>
<dbReference type="InterPro" id="IPR043502">
    <property type="entry name" value="DNA/RNA_pol_sf"/>
</dbReference>
<accession>A0A9P0LQU7</accession>
<gene>
    <name evidence="1" type="ORF">ACAOBT_LOCUS23579</name>
</gene>
<proteinExistence type="predicted"/>
<dbReference type="Proteomes" id="UP001152888">
    <property type="component" value="Unassembled WGS sequence"/>
</dbReference>
<name>A0A9P0LQU7_ACAOB</name>
<reference evidence="1" key="1">
    <citation type="submission" date="2022-03" db="EMBL/GenBank/DDBJ databases">
        <authorList>
            <person name="Sayadi A."/>
        </authorList>
    </citation>
    <scope>NUCLEOTIDE SEQUENCE</scope>
</reference>
<sequence>MMRQKGVFPYSYLDNSRKLEQEILLSKSEFYDNLNDEDISEAEYQRAKPIWKTFTCKNLGIRGGISQCSDRMHEANNKYLPNYNPSKESTFIAYIDVRNLYGHSMSSLLPTGNFEWMNEGEISASELENVEEHGEGGYVLEVDVWYRESLHDSHSDLPFLVERMIPPNAKTKIPKLIPNLYDKTSMLYIIACFNKP</sequence>
<dbReference type="EMBL" id="CAKOFQ010007280">
    <property type="protein sequence ID" value="CAH1997174.1"/>
    <property type="molecule type" value="Genomic_DNA"/>
</dbReference>
<dbReference type="OrthoDB" id="6757831at2759"/>
<comment type="caution">
    <text evidence="1">The sequence shown here is derived from an EMBL/GenBank/DDBJ whole genome shotgun (WGS) entry which is preliminary data.</text>
</comment>
<organism evidence="1 2">
    <name type="scientific">Acanthoscelides obtectus</name>
    <name type="common">Bean weevil</name>
    <name type="synonym">Bruchus obtectus</name>
    <dbReference type="NCBI Taxonomy" id="200917"/>
    <lineage>
        <taxon>Eukaryota</taxon>
        <taxon>Metazoa</taxon>
        <taxon>Ecdysozoa</taxon>
        <taxon>Arthropoda</taxon>
        <taxon>Hexapoda</taxon>
        <taxon>Insecta</taxon>
        <taxon>Pterygota</taxon>
        <taxon>Neoptera</taxon>
        <taxon>Endopterygota</taxon>
        <taxon>Coleoptera</taxon>
        <taxon>Polyphaga</taxon>
        <taxon>Cucujiformia</taxon>
        <taxon>Chrysomeloidea</taxon>
        <taxon>Chrysomelidae</taxon>
        <taxon>Bruchinae</taxon>
        <taxon>Bruchini</taxon>
        <taxon>Acanthoscelides</taxon>
    </lineage>
</organism>
<evidence type="ECO:0000313" key="2">
    <source>
        <dbReference type="Proteomes" id="UP001152888"/>
    </source>
</evidence>
<dbReference type="SUPFAM" id="SSF56672">
    <property type="entry name" value="DNA/RNA polymerases"/>
    <property type="match status" value="1"/>
</dbReference>
<dbReference type="GO" id="GO:0071897">
    <property type="term" value="P:DNA biosynthetic process"/>
    <property type="evidence" value="ECO:0007669"/>
    <property type="project" value="UniProtKB-ARBA"/>
</dbReference>
<keyword evidence="2" id="KW-1185">Reference proteome</keyword>